<dbReference type="InterPro" id="IPR025359">
    <property type="entry name" value="SduA_C"/>
</dbReference>
<dbReference type="Pfam" id="PF14082">
    <property type="entry name" value="SduA_C"/>
    <property type="match status" value="1"/>
</dbReference>
<keyword evidence="3" id="KW-1185">Reference proteome</keyword>
<protein>
    <submittedName>
        <fullName evidence="2">Shedu anti-phage system protein SduA domain-containing protein</fullName>
    </submittedName>
</protein>
<accession>A0ABV9CMA6</accession>
<sequence>MTTLHPAEEAIRRSWESRARSNHELHVGRVISGGYPHLVQLVASKLIEAGIDASAIRTNEMLGLPGSYGVDDRWDLVVVADGIPVAAIEIKGMAGKGLGNNYRNRISELLSRGADVDRQYSTGALKMHKPCLGVLFLLEEAEGSTRPISKPATLIQTEDGSSSAASYKDRFGEFFDRLLRDRLYDAVCYLTATPLPDVQVSEPRPDMGFDNFVSVIAERVSHLDSLKNATGLDSVRFGELLALRNDLGSVMSGLTSTPIGLSAAELAVIERRRQIVNELIALSLDPRVNETRMQKAIGNNYWLFGGQYTGIASRRNLMPLDEHDIPLICADGSLEIFELKGPEAKIVKRHRNHLVVSNEVHEAVSQCISYIRTIDETGATLQTVHHNELGLDYDYRRARGVAVIGHPSRVEIDGIDHGKVDQAIRSYNAHLSRVRVVTYADLLESAEGMLSFESEISREV</sequence>
<gene>
    <name evidence="2" type="ORF">ACFO60_24725</name>
</gene>
<evidence type="ECO:0000313" key="3">
    <source>
        <dbReference type="Proteomes" id="UP001596004"/>
    </source>
</evidence>
<proteinExistence type="predicted"/>
<evidence type="ECO:0000313" key="2">
    <source>
        <dbReference type="EMBL" id="MFC4533980.1"/>
    </source>
</evidence>
<dbReference type="RefSeq" id="WP_380843956.1">
    <property type="nucleotide sequence ID" value="NZ_JBHSFP010000019.1"/>
</dbReference>
<dbReference type="Pfam" id="PF04555">
    <property type="entry name" value="XhoI"/>
    <property type="match status" value="1"/>
</dbReference>
<dbReference type="Proteomes" id="UP001596004">
    <property type="component" value="Unassembled WGS sequence"/>
</dbReference>
<dbReference type="InterPro" id="IPR007636">
    <property type="entry name" value="Restrct_endonuc_II_XhoI"/>
</dbReference>
<comment type="caution">
    <text evidence="2">The sequence shown here is derived from an EMBL/GenBank/DDBJ whole genome shotgun (WGS) entry which is preliminary data.</text>
</comment>
<organism evidence="2 3">
    <name type="scientific">Sphaerisporangium dianthi</name>
    <dbReference type="NCBI Taxonomy" id="1436120"/>
    <lineage>
        <taxon>Bacteria</taxon>
        <taxon>Bacillati</taxon>
        <taxon>Actinomycetota</taxon>
        <taxon>Actinomycetes</taxon>
        <taxon>Streptosporangiales</taxon>
        <taxon>Streptosporangiaceae</taxon>
        <taxon>Sphaerisporangium</taxon>
    </lineage>
</organism>
<dbReference type="EMBL" id="JBHSFP010000019">
    <property type="protein sequence ID" value="MFC4533980.1"/>
    <property type="molecule type" value="Genomic_DNA"/>
</dbReference>
<name>A0ABV9CMA6_9ACTN</name>
<evidence type="ECO:0000259" key="1">
    <source>
        <dbReference type="Pfam" id="PF14082"/>
    </source>
</evidence>
<reference evidence="3" key="1">
    <citation type="journal article" date="2019" name="Int. J. Syst. Evol. Microbiol.">
        <title>The Global Catalogue of Microorganisms (GCM) 10K type strain sequencing project: providing services to taxonomists for standard genome sequencing and annotation.</title>
        <authorList>
            <consortium name="The Broad Institute Genomics Platform"/>
            <consortium name="The Broad Institute Genome Sequencing Center for Infectious Disease"/>
            <person name="Wu L."/>
            <person name="Ma J."/>
        </authorList>
    </citation>
    <scope>NUCLEOTIDE SEQUENCE [LARGE SCALE GENOMIC DNA]</scope>
    <source>
        <strain evidence="3">CGMCC 4.7132</strain>
    </source>
</reference>
<feature type="domain" description="Shedu protein SduA C-terminal" evidence="1">
    <location>
        <begin position="289"/>
        <end position="443"/>
    </location>
</feature>